<evidence type="ECO:0000313" key="9">
    <source>
        <dbReference type="Proteomes" id="UP000053820"/>
    </source>
</evidence>
<keyword evidence="2" id="KW-0645">Protease</keyword>
<dbReference type="PANTHER" id="PTHR47966">
    <property type="entry name" value="BETA-SITE APP-CLEAVING ENZYME, ISOFORM A-RELATED"/>
    <property type="match status" value="1"/>
</dbReference>
<accession>A0A0C9VGM4</accession>
<evidence type="ECO:0000256" key="5">
    <source>
        <dbReference type="PIRSR" id="PIRSR601461-2"/>
    </source>
</evidence>
<evidence type="ECO:0000256" key="6">
    <source>
        <dbReference type="SAM" id="SignalP"/>
    </source>
</evidence>
<dbReference type="InterPro" id="IPR021109">
    <property type="entry name" value="Peptidase_aspartic_dom_sf"/>
</dbReference>
<keyword evidence="5" id="KW-1015">Disulfide bond</keyword>
<keyword evidence="6" id="KW-0732">Signal</keyword>
<sequence>MRFTLATVIAALPFLVVAAPQPHVSTAIPITKRSSLLNPDGTLNVHALESHVASAKAKVLRGLEAFEKNLGISHPLSVSQKSASGGDALIDAQDDLWYGSITVGTPAKTYNGNSVSFPFDLFLPGPKCGSSCSGHTIYDPSKSSTSKDVGKTFSVHYGDGSSVDGEQYSDTVSIAGLKATKQTLGAATQYSTGFASNRFPPDGLMGMGFQSISEYHADPVFQSLVAQGQTKAPVFAFKLAYTGAELFVGGVNPKMYKGDFTYAKVTREGYWEVAMDAVIGNGKKVLAHIDSIIDTGTTLIVVPKADAAAFYKAVGAQDASATVGDGYYSFPCDAVPKVSLSFGGKAFPISEETLNLGRVSGNTCVGGIVGADMGAGFWIVGDIFLRNVYTVFDVASSRVGFAELA</sequence>
<organism evidence="8 9">
    <name type="scientific">Hydnomerulius pinastri MD-312</name>
    <dbReference type="NCBI Taxonomy" id="994086"/>
    <lineage>
        <taxon>Eukaryota</taxon>
        <taxon>Fungi</taxon>
        <taxon>Dikarya</taxon>
        <taxon>Basidiomycota</taxon>
        <taxon>Agaricomycotina</taxon>
        <taxon>Agaricomycetes</taxon>
        <taxon>Agaricomycetidae</taxon>
        <taxon>Boletales</taxon>
        <taxon>Boletales incertae sedis</taxon>
        <taxon>Leucogyrophana</taxon>
    </lineage>
</organism>
<dbReference type="FunFam" id="2.40.70.10:FF:000115">
    <property type="entry name" value="Lysosomal aspartic protease"/>
    <property type="match status" value="1"/>
</dbReference>
<dbReference type="PRINTS" id="PR00792">
    <property type="entry name" value="PEPSIN"/>
</dbReference>
<comment type="similarity">
    <text evidence="1">Belongs to the peptidase A1 family.</text>
</comment>
<keyword evidence="4" id="KW-0378">Hydrolase</keyword>
<evidence type="ECO:0000256" key="2">
    <source>
        <dbReference type="ARBA" id="ARBA00022670"/>
    </source>
</evidence>
<feature type="disulfide bond" evidence="5">
    <location>
        <begin position="128"/>
        <end position="132"/>
    </location>
</feature>
<dbReference type="Pfam" id="PF00026">
    <property type="entry name" value="Asp"/>
    <property type="match status" value="1"/>
</dbReference>
<dbReference type="PROSITE" id="PS51767">
    <property type="entry name" value="PEPTIDASE_A1"/>
    <property type="match status" value="1"/>
</dbReference>
<feature type="domain" description="Peptidase A1" evidence="7">
    <location>
        <begin position="97"/>
        <end position="402"/>
    </location>
</feature>
<dbReference type="PANTHER" id="PTHR47966:SF51">
    <property type="entry name" value="BETA-SITE APP-CLEAVING ENZYME, ISOFORM A-RELATED"/>
    <property type="match status" value="1"/>
</dbReference>
<dbReference type="InterPro" id="IPR034164">
    <property type="entry name" value="Pepsin-like_dom"/>
</dbReference>
<name>A0A0C9VGM4_9AGAM</name>
<dbReference type="SUPFAM" id="SSF50630">
    <property type="entry name" value="Acid proteases"/>
    <property type="match status" value="1"/>
</dbReference>
<keyword evidence="3" id="KW-0064">Aspartyl protease</keyword>
<dbReference type="HOGENOM" id="CLU_013253_1_4_1"/>
<proteinExistence type="inferred from homology"/>
<dbReference type="InterPro" id="IPR001461">
    <property type="entry name" value="Aspartic_peptidase_A1"/>
</dbReference>
<evidence type="ECO:0000256" key="1">
    <source>
        <dbReference type="ARBA" id="ARBA00007447"/>
    </source>
</evidence>
<protein>
    <recommendedName>
        <fullName evidence="7">Peptidase A1 domain-containing protein</fullName>
    </recommendedName>
</protein>
<dbReference type="AlphaFoldDB" id="A0A0C9VGM4"/>
<evidence type="ECO:0000256" key="4">
    <source>
        <dbReference type="ARBA" id="ARBA00022801"/>
    </source>
</evidence>
<dbReference type="EMBL" id="KN839845">
    <property type="protein sequence ID" value="KIJ64704.1"/>
    <property type="molecule type" value="Genomic_DNA"/>
</dbReference>
<dbReference type="CDD" id="cd05471">
    <property type="entry name" value="pepsin_like"/>
    <property type="match status" value="1"/>
</dbReference>
<reference evidence="8 9" key="1">
    <citation type="submission" date="2014-04" db="EMBL/GenBank/DDBJ databases">
        <title>Evolutionary Origins and Diversification of the Mycorrhizal Mutualists.</title>
        <authorList>
            <consortium name="DOE Joint Genome Institute"/>
            <consortium name="Mycorrhizal Genomics Consortium"/>
            <person name="Kohler A."/>
            <person name="Kuo A."/>
            <person name="Nagy L.G."/>
            <person name="Floudas D."/>
            <person name="Copeland A."/>
            <person name="Barry K.W."/>
            <person name="Cichocki N."/>
            <person name="Veneault-Fourrey C."/>
            <person name="LaButti K."/>
            <person name="Lindquist E.A."/>
            <person name="Lipzen A."/>
            <person name="Lundell T."/>
            <person name="Morin E."/>
            <person name="Murat C."/>
            <person name="Riley R."/>
            <person name="Ohm R."/>
            <person name="Sun H."/>
            <person name="Tunlid A."/>
            <person name="Henrissat B."/>
            <person name="Grigoriev I.V."/>
            <person name="Hibbett D.S."/>
            <person name="Martin F."/>
        </authorList>
    </citation>
    <scope>NUCLEOTIDE SEQUENCE [LARGE SCALE GENOMIC DNA]</scope>
    <source>
        <strain evidence="8 9">MD-312</strain>
    </source>
</reference>
<dbReference type="GO" id="GO:0006508">
    <property type="term" value="P:proteolysis"/>
    <property type="evidence" value="ECO:0007669"/>
    <property type="project" value="UniProtKB-KW"/>
</dbReference>
<dbReference type="Proteomes" id="UP000053820">
    <property type="component" value="Unassembled WGS sequence"/>
</dbReference>
<evidence type="ECO:0000256" key="3">
    <source>
        <dbReference type="ARBA" id="ARBA00022750"/>
    </source>
</evidence>
<dbReference type="Gene3D" id="2.40.70.10">
    <property type="entry name" value="Acid Proteases"/>
    <property type="match status" value="2"/>
</dbReference>
<feature type="chain" id="PRO_5002221652" description="Peptidase A1 domain-containing protein" evidence="6">
    <location>
        <begin position="19"/>
        <end position="405"/>
    </location>
</feature>
<keyword evidence="9" id="KW-1185">Reference proteome</keyword>
<evidence type="ECO:0000313" key="8">
    <source>
        <dbReference type="EMBL" id="KIJ64704.1"/>
    </source>
</evidence>
<dbReference type="OrthoDB" id="15189at2759"/>
<dbReference type="InterPro" id="IPR033121">
    <property type="entry name" value="PEPTIDASE_A1"/>
</dbReference>
<dbReference type="GO" id="GO:0004190">
    <property type="term" value="F:aspartic-type endopeptidase activity"/>
    <property type="evidence" value="ECO:0007669"/>
    <property type="project" value="UniProtKB-KW"/>
</dbReference>
<gene>
    <name evidence="8" type="ORF">HYDPIDRAFT_89851</name>
</gene>
<feature type="signal peptide" evidence="6">
    <location>
        <begin position="1"/>
        <end position="18"/>
    </location>
</feature>
<evidence type="ECO:0000259" key="7">
    <source>
        <dbReference type="PROSITE" id="PS51767"/>
    </source>
</evidence>